<accession>A0A4P9YY00</accession>
<reference evidence="2" key="1">
    <citation type="journal article" date="2018" name="Nat. Microbiol.">
        <title>Leveraging single-cell genomics to expand the fungal tree of life.</title>
        <authorList>
            <person name="Ahrendt S.R."/>
            <person name="Quandt C.A."/>
            <person name="Ciobanu D."/>
            <person name="Clum A."/>
            <person name="Salamov A."/>
            <person name="Andreopoulos B."/>
            <person name="Cheng J.F."/>
            <person name="Woyke T."/>
            <person name="Pelin A."/>
            <person name="Henrissat B."/>
            <person name="Reynolds N.K."/>
            <person name="Benny G.L."/>
            <person name="Smith M.E."/>
            <person name="James T.Y."/>
            <person name="Grigoriev I.V."/>
        </authorList>
    </citation>
    <scope>NUCLEOTIDE SEQUENCE [LARGE SCALE GENOMIC DNA]</scope>
    <source>
        <strain evidence="2">Benny S71-1</strain>
    </source>
</reference>
<dbReference type="OrthoDB" id="298344at2759"/>
<keyword evidence="2" id="KW-1185">Reference proteome</keyword>
<evidence type="ECO:0000313" key="2">
    <source>
        <dbReference type="Proteomes" id="UP000278143"/>
    </source>
</evidence>
<organism evidence="1 2">
    <name type="scientific">Syncephalis pseudoplumigaleata</name>
    <dbReference type="NCBI Taxonomy" id="1712513"/>
    <lineage>
        <taxon>Eukaryota</taxon>
        <taxon>Fungi</taxon>
        <taxon>Fungi incertae sedis</taxon>
        <taxon>Zoopagomycota</taxon>
        <taxon>Zoopagomycotina</taxon>
        <taxon>Zoopagomycetes</taxon>
        <taxon>Zoopagales</taxon>
        <taxon>Piptocephalidaceae</taxon>
        <taxon>Syncephalis</taxon>
    </lineage>
</organism>
<dbReference type="EMBL" id="KZ989947">
    <property type="protein sequence ID" value="RKP24966.1"/>
    <property type="molecule type" value="Genomic_DNA"/>
</dbReference>
<dbReference type="AlphaFoldDB" id="A0A4P9YY00"/>
<proteinExistence type="predicted"/>
<evidence type="ECO:0000313" key="1">
    <source>
        <dbReference type="EMBL" id="RKP24966.1"/>
    </source>
</evidence>
<protein>
    <submittedName>
        <fullName evidence="1">Uncharacterized protein</fullName>
    </submittedName>
</protein>
<gene>
    <name evidence="1" type="ORF">SYNPS1DRAFT_29291</name>
</gene>
<name>A0A4P9YY00_9FUNG</name>
<dbReference type="Proteomes" id="UP000278143">
    <property type="component" value="Unassembled WGS sequence"/>
</dbReference>
<sequence>MACASSYGHSNDGAFVSAPAIDYTTPEALGHALETIVYGEGRPLVVHMPQGDSARWRSCFSLAWLERHPHYSQQEIELYDMDKRETIHGRLLCQYIAYLRGPRSTPSIYAKDMRCPVEWKEWLANILPSCLINLGPHDVMRDVPDQYRAENLMCYMGRGGTL</sequence>